<dbReference type="InterPro" id="IPR027417">
    <property type="entry name" value="P-loop_NTPase"/>
</dbReference>
<comment type="caution">
    <text evidence="1">The sequence shown here is derived from an EMBL/GenBank/DDBJ whole genome shotgun (WGS) entry which is preliminary data.</text>
</comment>
<keyword evidence="2" id="KW-1185">Reference proteome</keyword>
<name>A0A917PGI5_9DEIO</name>
<evidence type="ECO:0000313" key="2">
    <source>
        <dbReference type="Proteomes" id="UP000635726"/>
    </source>
</evidence>
<evidence type="ECO:0008006" key="3">
    <source>
        <dbReference type="Google" id="ProtNLM"/>
    </source>
</evidence>
<sequence length="299" mass="32334">MNAGWSSLDARVISDLPEPVDQLLQQHLGGNGSGAGHDGRTFRITVGRVTDSREGLKVQLPGSGTEAWNVHHRDNAFWVPGLFQAEIGERHTELRVEDALLGQTSTHLELFSLAFTEAHRAGGWLPLHAATVARDDRAVAISGVSGAGKSTAVLRLWNRGFRVVAEDRTFWHVDSGRVAGLDRCLRVFDDSVARFPPPGRAGFVGRDAKGKGLLPLPPSEQDARLDRLFLFAPGEELTAARRVRAVWEMSGVPLTGRSRDVAQRGVARLMPLVHAVGVTRESVLDDVTAALSGSVPVTR</sequence>
<accession>A0A917PGI5</accession>
<organism evidence="1 2">
    <name type="scientific">Deinococcus aquiradiocola</name>
    <dbReference type="NCBI Taxonomy" id="393059"/>
    <lineage>
        <taxon>Bacteria</taxon>
        <taxon>Thermotogati</taxon>
        <taxon>Deinococcota</taxon>
        <taxon>Deinococci</taxon>
        <taxon>Deinococcales</taxon>
        <taxon>Deinococcaceae</taxon>
        <taxon>Deinococcus</taxon>
    </lineage>
</organism>
<proteinExistence type="predicted"/>
<evidence type="ECO:0000313" key="1">
    <source>
        <dbReference type="EMBL" id="GGJ76997.1"/>
    </source>
</evidence>
<reference evidence="1" key="1">
    <citation type="journal article" date="2014" name="Int. J. Syst. Evol. Microbiol.">
        <title>Complete genome sequence of Corynebacterium casei LMG S-19264T (=DSM 44701T), isolated from a smear-ripened cheese.</title>
        <authorList>
            <consortium name="US DOE Joint Genome Institute (JGI-PGF)"/>
            <person name="Walter F."/>
            <person name="Albersmeier A."/>
            <person name="Kalinowski J."/>
            <person name="Ruckert C."/>
        </authorList>
    </citation>
    <scope>NUCLEOTIDE SEQUENCE</scope>
    <source>
        <strain evidence="1">JCM 14371</strain>
    </source>
</reference>
<reference evidence="1" key="2">
    <citation type="submission" date="2020-09" db="EMBL/GenBank/DDBJ databases">
        <authorList>
            <person name="Sun Q."/>
            <person name="Ohkuma M."/>
        </authorList>
    </citation>
    <scope>NUCLEOTIDE SEQUENCE</scope>
    <source>
        <strain evidence="1">JCM 14371</strain>
    </source>
</reference>
<dbReference type="SUPFAM" id="SSF53795">
    <property type="entry name" value="PEP carboxykinase-like"/>
    <property type="match status" value="1"/>
</dbReference>
<dbReference type="Proteomes" id="UP000635726">
    <property type="component" value="Unassembled WGS sequence"/>
</dbReference>
<gene>
    <name evidence="1" type="ORF">GCM10008939_21350</name>
</gene>
<dbReference type="AlphaFoldDB" id="A0A917PGI5"/>
<protein>
    <recommendedName>
        <fullName evidence="3">Hpr(Ser) kinase/phosphatase</fullName>
    </recommendedName>
</protein>
<dbReference type="EMBL" id="BMOE01000006">
    <property type="protein sequence ID" value="GGJ76997.1"/>
    <property type="molecule type" value="Genomic_DNA"/>
</dbReference>
<dbReference type="Gene3D" id="3.40.50.300">
    <property type="entry name" value="P-loop containing nucleotide triphosphate hydrolases"/>
    <property type="match status" value="1"/>
</dbReference>